<evidence type="ECO:0000313" key="2">
    <source>
        <dbReference type="EMBL" id="GAA4228473.1"/>
    </source>
</evidence>
<dbReference type="Gene3D" id="1.10.260.40">
    <property type="entry name" value="lambda repressor-like DNA-binding domains"/>
    <property type="match status" value="1"/>
</dbReference>
<evidence type="ECO:0000313" key="3">
    <source>
        <dbReference type="Proteomes" id="UP001501710"/>
    </source>
</evidence>
<name>A0ABP8BWI3_9ACTN</name>
<proteinExistence type="predicted"/>
<dbReference type="EMBL" id="BAABAS010000005">
    <property type="protein sequence ID" value="GAA4228473.1"/>
    <property type="molecule type" value="Genomic_DNA"/>
</dbReference>
<comment type="caution">
    <text evidence="2">The sequence shown here is derived from an EMBL/GenBank/DDBJ whole genome shotgun (WGS) entry which is preliminary data.</text>
</comment>
<evidence type="ECO:0000259" key="1">
    <source>
        <dbReference type="PROSITE" id="PS50943"/>
    </source>
</evidence>
<dbReference type="CDD" id="cd00093">
    <property type="entry name" value="HTH_XRE"/>
    <property type="match status" value="1"/>
</dbReference>
<feature type="domain" description="HTH cro/C1-type" evidence="1">
    <location>
        <begin position="22"/>
        <end position="76"/>
    </location>
</feature>
<dbReference type="Pfam" id="PF13560">
    <property type="entry name" value="HTH_31"/>
    <property type="match status" value="1"/>
</dbReference>
<dbReference type="InterPro" id="IPR010982">
    <property type="entry name" value="Lambda_DNA-bd_dom_sf"/>
</dbReference>
<protein>
    <recommendedName>
        <fullName evidence="1">HTH cro/C1-type domain-containing protein</fullName>
    </recommendedName>
</protein>
<dbReference type="SUPFAM" id="SSF47413">
    <property type="entry name" value="lambda repressor-like DNA-binding domains"/>
    <property type="match status" value="1"/>
</dbReference>
<organism evidence="2 3">
    <name type="scientific">Actinomadura meridiana</name>
    <dbReference type="NCBI Taxonomy" id="559626"/>
    <lineage>
        <taxon>Bacteria</taxon>
        <taxon>Bacillati</taxon>
        <taxon>Actinomycetota</taxon>
        <taxon>Actinomycetes</taxon>
        <taxon>Streptosporangiales</taxon>
        <taxon>Thermomonosporaceae</taxon>
        <taxon>Actinomadura</taxon>
    </lineage>
</organism>
<reference evidence="3" key="1">
    <citation type="journal article" date="2019" name="Int. J. Syst. Evol. Microbiol.">
        <title>The Global Catalogue of Microorganisms (GCM) 10K type strain sequencing project: providing services to taxonomists for standard genome sequencing and annotation.</title>
        <authorList>
            <consortium name="The Broad Institute Genomics Platform"/>
            <consortium name="The Broad Institute Genome Sequencing Center for Infectious Disease"/>
            <person name="Wu L."/>
            <person name="Ma J."/>
        </authorList>
    </citation>
    <scope>NUCLEOTIDE SEQUENCE [LARGE SCALE GENOMIC DNA]</scope>
    <source>
        <strain evidence="3">JCM 17440</strain>
    </source>
</reference>
<gene>
    <name evidence="2" type="ORF">GCM10022254_18580</name>
</gene>
<dbReference type="PROSITE" id="PS50943">
    <property type="entry name" value="HTH_CROC1"/>
    <property type="match status" value="1"/>
</dbReference>
<dbReference type="InterPro" id="IPR001387">
    <property type="entry name" value="Cro/C1-type_HTH"/>
</dbReference>
<dbReference type="RefSeq" id="WP_344892985.1">
    <property type="nucleotide sequence ID" value="NZ_BAABAS010000005.1"/>
</dbReference>
<accession>A0ABP8BWI3</accession>
<keyword evidence="3" id="KW-1185">Reference proteome</keyword>
<dbReference type="Proteomes" id="UP001501710">
    <property type="component" value="Unassembled WGS sequence"/>
</dbReference>
<dbReference type="SMART" id="SM00530">
    <property type="entry name" value="HTH_XRE"/>
    <property type="match status" value="1"/>
</dbReference>
<sequence length="144" mass="15814">MTHRQDRSHSPILRSRRLALELTRRREAAGMSRDEVTRRLEWANSTLFRIETARTRPLPRSVREMLDLYGVTGAEKEGLIQLAREARKRSAPGVTTGSRACARCHGDAPPRGGGSTEVVPPVVGGFHLVPKTPVAVLANLEGLS</sequence>